<keyword evidence="1" id="KW-1133">Transmembrane helix</keyword>
<dbReference type="Proteomes" id="UP001194746">
    <property type="component" value="Unassembled WGS sequence"/>
</dbReference>
<organism evidence="3 4">
    <name type="scientific">Aspergillus nanangensis</name>
    <dbReference type="NCBI Taxonomy" id="2582783"/>
    <lineage>
        <taxon>Eukaryota</taxon>
        <taxon>Fungi</taxon>
        <taxon>Dikarya</taxon>
        <taxon>Ascomycota</taxon>
        <taxon>Pezizomycotina</taxon>
        <taxon>Eurotiomycetes</taxon>
        <taxon>Eurotiomycetidae</taxon>
        <taxon>Eurotiales</taxon>
        <taxon>Aspergillaceae</taxon>
        <taxon>Aspergillus</taxon>
        <taxon>Aspergillus subgen. Circumdati</taxon>
    </lineage>
</organism>
<proteinExistence type="predicted"/>
<feature type="domain" description="DUF7703" evidence="2">
    <location>
        <begin position="29"/>
        <end position="258"/>
    </location>
</feature>
<dbReference type="PANTHER" id="PTHR37013:SF6">
    <property type="entry name" value="INTEGRAL MEMBRANE PROTEIN"/>
    <property type="match status" value="1"/>
</dbReference>
<evidence type="ECO:0000256" key="1">
    <source>
        <dbReference type="SAM" id="Phobius"/>
    </source>
</evidence>
<dbReference type="InterPro" id="IPR056120">
    <property type="entry name" value="DUF7703"/>
</dbReference>
<dbReference type="EMBL" id="VCAU01000002">
    <property type="protein sequence ID" value="KAF9895054.1"/>
    <property type="molecule type" value="Genomic_DNA"/>
</dbReference>
<accession>A0AAD4CYG9</accession>
<name>A0AAD4CYG9_ASPNN</name>
<dbReference type="Pfam" id="PF24802">
    <property type="entry name" value="DUF7703"/>
    <property type="match status" value="1"/>
</dbReference>
<keyword evidence="1" id="KW-0812">Transmembrane</keyword>
<protein>
    <recommendedName>
        <fullName evidence="2">DUF7703 domain-containing protein</fullName>
    </recommendedName>
</protein>
<feature type="transmembrane region" description="Helical" evidence="1">
    <location>
        <begin position="28"/>
        <end position="47"/>
    </location>
</feature>
<feature type="transmembrane region" description="Helical" evidence="1">
    <location>
        <begin position="161"/>
        <end position="184"/>
    </location>
</feature>
<comment type="caution">
    <text evidence="3">The sequence shown here is derived from an EMBL/GenBank/DDBJ whole genome shotgun (WGS) entry which is preliminary data.</text>
</comment>
<dbReference type="PANTHER" id="PTHR37013">
    <property type="entry name" value="INTEGRAL MEMBRANE PROTEIN (AFU_ORTHOLOGUE AFUA_1G05950)-RELATED"/>
    <property type="match status" value="1"/>
</dbReference>
<feature type="transmembrane region" description="Helical" evidence="1">
    <location>
        <begin position="205"/>
        <end position="225"/>
    </location>
</feature>
<dbReference type="AlphaFoldDB" id="A0AAD4CYG9"/>
<reference evidence="3" key="1">
    <citation type="journal article" date="2019" name="Beilstein J. Org. Chem.">
        <title>Nanangenines: drimane sesquiterpenoids as the dominant metabolite cohort of a novel Australian fungus, Aspergillus nanangensis.</title>
        <authorList>
            <person name="Lacey H.J."/>
            <person name="Gilchrist C.L.M."/>
            <person name="Crombie A."/>
            <person name="Kalaitzis J.A."/>
            <person name="Vuong D."/>
            <person name="Rutledge P.J."/>
            <person name="Turner P."/>
            <person name="Pitt J.I."/>
            <person name="Lacey E."/>
            <person name="Chooi Y.H."/>
            <person name="Piggott A.M."/>
        </authorList>
    </citation>
    <scope>NUCLEOTIDE SEQUENCE</scope>
    <source>
        <strain evidence="3">MST-FP2251</strain>
    </source>
</reference>
<keyword evidence="1" id="KW-0472">Membrane</keyword>
<sequence length="304" mass="33889">MFLTANHDFVAWKITADFVHFKPGGRETVIILTAISCYNMVELTVLLSTTFRSWKGLYFWSLLVTGGLGVVPYSLGSCLGVFLHIGPSFLAAMSVPAGIVMVAGQSIVLYSRLHLVVSNKLVLRAVVYSIIIAVFLLQIPTAVLLWGWYLSGKIVFLDGHYIMGKISTTLIVLQETVISAIYIWETTKILRLIAFKAHKRILYELVAINVAIFIMDAISISFEFANCFATQTIVKGLFYSIKLKVEIGVLRKLVDVARDRRQPTEIVEQGLRLCSREPVNHPTVSTVSSSWTAEVDDTRRRGSL</sequence>
<keyword evidence="4" id="KW-1185">Reference proteome</keyword>
<evidence type="ECO:0000313" key="4">
    <source>
        <dbReference type="Proteomes" id="UP001194746"/>
    </source>
</evidence>
<feature type="transmembrane region" description="Helical" evidence="1">
    <location>
        <begin position="122"/>
        <end position="149"/>
    </location>
</feature>
<feature type="transmembrane region" description="Helical" evidence="1">
    <location>
        <begin position="59"/>
        <end position="83"/>
    </location>
</feature>
<evidence type="ECO:0000259" key="2">
    <source>
        <dbReference type="Pfam" id="PF24802"/>
    </source>
</evidence>
<feature type="transmembrane region" description="Helical" evidence="1">
    <location>
        <begin position="89"/>
        <end position="110"/>
    </location>
</feature>
<evidence type="ECO:0000313" key="3">
    <source>
        <dbReference type="EMBL" id="KAF9895054.1"/>
    </source>
</evidence>
<gene>
    <name evidence="3" type="ORF">FE257_004682</name>
</gene>
<reference evidence="3" key="2">
    <citation type="submission" date="2020-02" db="EMBL/GenBank/DDBJ databases">
        <authorList>
            <person name="Gilchrist C.L.M."/>
            <person name="Chooi Y.-H."/>
        </authorList>
    </citation>
    <scope>NUCLEOTIDE SEQUENCE</scope>
    <source>
        <strain evidence="3">MST-FP2251</strain>
    </source>
</reference>